<dbReference type="Proteomes" id="UP000011083">
    <property type="component" value="Unassembled WGS sequence"/>
</dbReference>
<dbReference type="VEuPathDB" id="AmoebaDB:ACA1_036580"/>
<reference evidence="2 3" key="1">
    <citation type="journal article" date="2013" name="Genome Biol.">
        <title>Genome of Acanthamoeba castellanii highlights extensive lateral gene transfer and early evolution of tyrosine kinase signaling.</title>
        <authorList>
            <person name="Clarke M."/>
            <person name="Lohan A.J."/>
            <person name="Liu B."/>
            <person name="Lagkouvardos I."/>
            <person name="Roy S."/>
            <person name="Zafar N."/>
            <person name="Bertelli C."/>
            <person name="Schilde C."/>
            <person name="Kianianmomeni A."/>
            <person name="Burglin T.R."/>
            <person name="Frech C."/>
            <person name="Turcotte B."/>
            <person name="Kopec K.O."/>
            <person name="Synnott J.M."/>
            <person name="Choo C."/>
            <person name="Paponov I."/>
            <person name="Finkler A."/>
            <person name="Soon Heng Tan C."/>
            <person name="Hutchins A.P."/>
            <person name="Weinmeier T."/>
            <person name="Rattei T."/>
            <person name="Chu J.S."/>
            <person name="Gimenez G."/>
            <person name="Irimia M."/>
            <person name="Rigden D.J."/>
            <person name="Fitzpatrick D.A."/>
            <person name="Lorenzo-Morales J."/>
            <person name="Bateman A."/>
            <person name="Chiu C.H."/>
            <person name="Tang P."/>
            <person name="Hegemann P."/>
            <person name="Fromm H."/>
            <person name="Raoult D."/>
            <person name="Greub G."/>
            <person name="Miranda-Saavedra D."/>
            <person name="Chen N."/>
            <person name="Nash P."/>
            <person name="Ginger M.L."/>
            <person name="Horn M."/>
            <person name="Schaap P."/>
            <person name="Caler L."/>
            <person name="Loftus B."/>
        </authorList>
    </citation>
    <scope>NUCLEOTIDE SEQUENCE [LARGE SCALE GENOMIC DNA]</scope>
    <source>
        <strain evidence="2 3">Neff</strain>
    </source>
</reference>
<keyword evidence="3" id="KW-1185">Reference proteome</keyword>
<dbReference type="EMBL" id="KB007868">
    <property type="protein sequence ID" value="ELR22965.1"/>
    <property type="molecule type" value="Genomic_DNA"/>
</dbReference>
<dbReference type="InterPro" id="IPR054722">
    <property type="entry name" value="PolX-like_BBD"/>
</dbReference>
<dbReference type="RefSeq" id="XP_004352104.1">
    <property type="nucleotide sequence ID" value="XM_004352052.1"/>
</dbReference>
<sequence>MTCHHKWLSLFNPKCSTHSVMLNNNATLAMRSSSDIQATIHIHNHPVTIALKGILYMPNLTKNLLSSNLITLDQLHLCMGHISTVWLR</sequence>
<organism evidence="2 3">
    <name type="scientific">Acanthamoeba castellanii (strain ATCC 30010 / Neff)</name>
    <dbReference type="NCBI Taxonomy" id="1257118"/>
    <lineage>
        <taxon>Eukaryota</taxon>
        <taxon>Amoebozoa</taxon>
        <taxon>Discosea</taxon>
        <taxon>Longamoebia</taxon>
        <taxon>Centramoebida</taxon>
        <taxon>Acanthamoebidae</taxon>
        <taxon>Acanthamoeba</taxon>
    </lineage>
</organism>
<dbReference type="AlphaFoldDB" id="L8HCP1"/>
<accession>L8HCP1</accession>
<proteinExistence type="predicted"/>
<evidence type="ECO:0000313" key="2">
    <source>
        <dbReference type="EMBL" id="ELR22965.1"/>
    </source>
</evidence>
<protein>
    <recommendedName>
        <fullName evidence="1">Retrovirus-related Pol polyprotein from transposon TNT 1-94-like beta-barrel domain-containing protein</fullName>
    </recommendedName>
</protein>
<gene>
    <name evidence="2" type="ORF">ACA1_036580</name>
</gene>
<dbReference type="Pfam" id="PF22936">
    <property type="entry name" value="Pol_BBD"/>
    <property type="match status" value="1"/>
</dbReference>
<dbReference type="KEGG" id="acan:ACA1_036580"/>
<dbReference type="GeneID" id="14923932"/>
<feature type="domain" description="Retrovirus-related Pol polyprotein from transposon TNT 1-94-like beta-barrel" evidence="1">
    <location>
        <begin position="1"/>
        <end position="70"/>
    </location>
</feature>
<evidence type="ECO:0000313" key="3">
    <source>
        <dbReference type="Proteomes" id="UP000011083"/>
    </source>
</evidence>
<name>L8HCP1_ACACF</name>
<evidence type="ECO:0000259" key="1">
    <source>
        <dbReference type="Pfam" id="PF22936"/>
    </source>
</evidence>